<proteinExistence type="predicted"/>
<evidence type="ECO:0000313" key="2">
    <source>
        <dbReference type="EMBL" id="ODN80547.1"/>
    </source>
</evidence>
<sequence length="265" mass="28866">MGTAAGWKGKGGSTFFGAERIRLKSTQERRGRYAKQVASEHQLVPSPPETPNFLTRPKPNMVKDKLQSSRGLRVPTSSSSSSSSSLYGTSPSSYSSSPTRICYHARSQFGYDENDELLPPLLPNCSASSIPGPSPIPWGRSSPSPSPRISPAAPTTPTSRTQSSPLALLPSIPREWVHPSPSPSLRYVSSEYEPRETREGAALQAISSKRGLLSIHAKGANEAEAGNLWTGQTKWEVNEEGKEEKRDRVKREGGWKRLLPVSKSK</sequence>
<protein>
    <submittedName>
        <fullName evidence="2">Uncharacterized protein</fullName>
    </submittedName>
</protein>
<evidence type="ECO:0000313" key="3">
    <source>
        <dbReference type="Proteomes" id="UP000094065"/>
    </source>
</evidence>
<organism evidence="2 3">
    <name type="scientific">Cryptococcus amylolentus CBS 6039</name>
    <dbReference type="NCBI Taxonomy" id="1295533"/>
    <lineage>
        <taxon>Eukaryota</taxon>
        <taxon>Fungi</taxon>
        <taxon>Dikarya</taxon>
        <taxon>Basidiomycota</taxon>
        <taxon>Agaricomycotina</taxon>
        <taxon>Tremellomycetes</taxon>
        <taxon>Tremellales</taxon>
        <taxon>Cryptococcaceae</taxon>
        <taxon>Cryptococcus</taxon>
    </lineage>
</organism>
<dbReference type="EMBL" id="AWGJ01000004">
    <property type="protein sequence ID" value="ODN80547.1"/>
    <property type="molecule type" value="Genomic_DNA"/>
</dbReference>
<dbReference type="OrthoDB" id="10531178at2759"/>
<feature type="compositionally biased region" description="Low complexity" evidence="1">
    <location>
        <begin position="126"/>
        <end position="165"/>
    </location>
</feature>
<keyword evidence="3" id="KW-1185">Reference proteome</keyword>
<dbReference type="GeneID" id="30154061"/>
<dbReference type="RefSeq" id="XP_018995113.1">
    <property type="nucleotide sequence ID" value="XM_019136444.1"/>
</dbReference>
<dbReference type="AlphaFoldDB" id="A0A1E3HW52"/>
<feature type="compositionally biased region" description="Basic and acidic residues" evidence="1">
    <location>
        <begin position="19"/>
        <end position="31"/>
    </location>
</feature>
<evidence type="ECO:0000256" key="1">
    <source>
        <dbReference type="SAM" id="MobiDB-lite"/>
    </source>
</evidence>
<reference evidence="2 3" key="1">
    <citation type="submission" date="2016-06" db="EMBL/GenBank/DDBJ databases">
        <title>Evolution of pathogenesis and genome organization in the Tremellales.</title>
        <authorList>
            <person name="Cuomo C."/>
            <person name="Litvintseva A."/>
            <person name="Heitman J."/>
            <person name="Chen Y."/>
            <person name="Sun S."/>
            <person name="Springer D."/>
            <person name="Dromer F."/>
            <person name="Young S."/>
            <person name="Zeng Q."/>
            <person name="Chapman S."/>
            <person name="Gujja S."/>
            <person name="Saif S."/>
            <person name="Birren B."/>
        </authorList>
    </citation>
    <scope>NUCLEOTIDE SEQUENCE [LARGE SCALE GENOMIC DNA]</scope>
    <source>
        <strain evidence="2 3">CBS 6039</strain>
    </source>
</reference>
<feature type="compositionally biased region" description="Low complexity" evidence="1">
    <location>
        <begin position="68"/>
        <end position="97"/>
    </location>
</feature>
<feature type="region of interest" description="Disordered" evidence="1">
    <location>
        <begin position="1"/>
        <end position="99"/>
    </location>
</feature>
<dbReference type="Proteomes" id="UP000094065">
    <property type="component" value="Unassembled WGS sequence"/>
</dbReference>
<gene>
    <name evidence="2" type="ORF">L202_02752</name>
</gene>
<feature type="region of interest" description="Disordered" evidence="1">
    <location>
        <begin position="113"/>
        <end position="175"/>
    </location>
</feature>
<accession>A0A1E3HW52</accession>
<name>A0A1E3HW52_9TREE</name>
<comment type="caution">
    <text evidence="2">The sequence shown here is derived from an EMBL/GenBank/DDBJ whole genome shotgun (WGS) entry which is preliminary data.</text>
</comment>